<dbReference type="GO" id="GO:0048443">
    <property type="term" value="P:stamen development"/>
    <property type="evidence" value="ECO:0007669"/>
    <property type="project" value="UniProtKB-ARBA"/>
</dbReference>
<evidence type="ECO:0000256" key="8">
    <source>
        <dbReference type="PROSITE-ProRule" id="PRU00042"/>
    </source>
</evidence>
<dbReference type="OrthoDB" id="1721933at2759"/>
<keyword evidence="2" id="KW-0217">Developmental protein</keyword>
<keyword evidence="4 8" id="KW-0863">Zinc-finger</keyword>
<keyword evidence="6" id="KW-0862">Zinc</keyword>
<dbReference type="InterPro" id="IPR045320">
    <property type="entry name" value="JAGGED/SL1-like"/>
</dbReference>
<sequence>GCRRLEGNPLDLNSLPEEHGKHPLEESSLTAAASGFKKTKGAVKDDSAKVYECRFCSLKFCKSQALGGHMNRHRQGKRETETLNRARQLVFSNDGAIGYVLPSRPSPFALSSRSIHGYARVFVPSTCTTSFSSCGSSTSTSVGCHVTFI</sequence>
<keyword evidence="12" id="KW-1185">Reference proteome</keyword>
<dbReference type="AlphaFoldDB" id="A0A9E7KV13"/>
<dbReference type="SUPFAM" id="SSF57667">
    <property type="entry name" value="beta-beta-alpha zinc fingers"/>
    <property type="match status" value="1"/>
</dbReference>
<dbReference type="GO" id="GO:0048440">
    <property type="term" value="P:carpel development"/>
    <property type="evidence" value="ECO:0007669"/>
    <property type="project" value="UniProtKB-ARBA"/>
</dbReference>
<reference evidence="11" key="1">
    <citation type="submission" date="2022-05" db="EMBL/GenBank/DDBJ databases">
        <title>The Musa troglodytarum L. genome provides insights into the mechanism of non-climacteric behaviour and enrichment of carotenoids.</title>
        <authorList>
            <person name="Wang J."/>
        </authorList>
    </citation>
    <scope>NUCLEOTIDE SEQUENCE</scope>
    <source>
        <tissue evidence="11">Leaf</tissue>
    </source>
</reference>
<gene>
    <name evidence="11" type="ORF">MUK42_15400</name>
</gene>
<comment type="subcellular location">
    <subcellularLocation>
        <location evidence="1">Nucleus</location>
    </subcellularLocation>
</comment>
<evidence type="ECO:0000256" key="3">
    <source>
        <dbReference type="ARBA" id="ARBA00022723"/>
    </source>
</evidence>
<name>A0A9E7KV13_9LILI</name>
<feature type="non-terminal residue" evidence="11">
    <location>
        <position position="1"/>
    </location>
</feature>
<keyword evidence="5" id="KW-0221">Differentiation</keyword>
<evidence type="ECO:0000256" key="6">
    <source>
        <dbReference type="ARBA" id="ARBA00022833"/>
    </source>
</evidence>
<dbReference type="InterPro" id="IPR013087">
    <property type="entry name" value="Znf_C2H2_type"/>
</dbReference>
<dbReference type="GO" id="GO:0003700">
    <property type="term" value="F:DNA-binding transcription factor activity"/>
    <property type="evidence" value="ECO:0007669"/>
    <property type="project" value="InterPro"/>
</dbReference>
<dbReference type="FunFam" id="3.30.160.60:FF:002425">
    <property type="entry name" value="Zinc finger protein STAMENLESS 1"/>
    <property type="match status" value="1"/>
</dbReference>
<dbReference type="PROSITE" id="PS00028">
    <property type="entry name" value="ZINC_FINGER_C2H2_1"/>
    <property type="match status" value="1"/>
</dbReference>
<dbReference type="GO" id="GO:0005634">
    <property type="term" value="C:nucleus"/>
    <property type="evidence" value="ECO:0007669"/>
    <property type="project" value="UniProtKB-SubCell"/>
</dbReference>
<evidence type="ECO:0000256" key="9">
    <source>
        <dbReference type="SAM" id="MobiDB-lite"/>
    </source>
</evidence>
<protein>
    <submittedName>
        <fullName evidence="11">Zinc finger protein</fullName>
    </submittedName>
</protein>
<dbReference type="PROSITE" id="PS50157">
    <property type="entry name" value="ZINC_FINGER_C2H2_2"/>
    <property type="match status" value="1"/>
</dbReference>
<organism evidence="11 12">
    <name type="scientific">Musa troglodytarum</name>
    <name type="common">fe'i banana</name>
    <dbReference type="NCBI Taxonomy" id="320322"/>
    <lineage>
        <taxon>Eukaryota</taxon>
        <taxon>Viridiplantae</taxon>
        <taxon>Streptophyta</taxon>
        <taxon>Embryophyta</taxon>
        <taxon>Tracheophyta</taxon>
        <taxon>Spermatophyta</taxon>
        <taxon>Magnoliopsida</taxon>
        <taxon>Liliopsida</taxon>
        <taxon>Zingiberales</taxon>
        <taxon>Musaceae</taxon>
        <taxon>Musa</taxon>
    </lineage>
</organism>
<dbReference type="GO" id="GO:0008270">
    <property type="term" value="F:zinc ion binding"/>
    <property type="evidence" value="ECO:0007669"/>
    <property type="project" value="UniProtKB-KW"/>
</dbReference>
<dbReference type="Gene3D" id="3.30.160.60">
    <property type="entry name" value="Classic Zinc Finger"/>
    <property type="match status" value="1"/>
</dbReference>
<keyword evidence="3" id="KW-0479">Metal-binding</keyword>
<keyword evidence="7" id="KW-0539">Nucleus</keyword>
<feature type="domain" description="C2H2-type" evidence="10">
    <location>
        <begin position="51"/>
        <end position="78"/>
    </location>
</feature>
<evidence type="ECO:0000256" key="4">
    <source>
        <dbReference type="ARBA" id="ARBA00022771"/>
    </source>
</evidence>
<dbReference type="Proteomes" id="UP001055439">
    <property type="component" value="Chromosome 8"/>
</dbReference>
<dbReference type="InterPro" id="IPR036236">
    <property type="entry name" value="Znf_C2H2_sf"/>
</dbReference>
<evidence type="ECO:0000313" key="11">
    <source>
        <dbReference type="EMBL" id="URE30471.1"/>
    </source>
</evidence>
<feature type="region of interest" description="Disordered" evidence="9">
    <location>
        <begin position="1"/>
        <end position="24"/>
    </location>
</feature>
<accession>A0A9E7KV13</accession>
<evidence type="ECO:0000256" key="7">
    <source>
        <dbReference type="ARBA" id="ARBA00023242"/>
    </source>
</evidence>
<evidence type="ECO:0000259" key="10">
    <source>
        <dbReference type="PROSITE" id="PS50157"/>
    </source>
</evidence>
<dbReference type="PANTHER" id="PTHR45730">
    <property type="entry name" value="ZINC FINGER PROTEIN JAGGED"/>
    <property type="match status" value="1"/>
</dbReference>
<proteinExistence type="predicted"/>
<dbReference type="PANTHER" id="PTHR45730:SF32">
    <property type="entry name" value="ZINC FINGER PROTEIN JAGGED"/>
    <property type="match status" value="1"/>
</dbReference>
<dbReference type="EMBL" id="CP097510">
    <property type="protein sequence ID" value="URE30471.1"/>
    <property type="molecule type" value="Genomic_DNA"/>
</dbReference>
<evidence type="ECO:0000256" key="5">
    <source>
        <dbReference type="ARBA" id="ARBA00022782"/>
    </source>
</evidence>
<dbReference type="GO" id="GO:0030154">
    <property type="term" value="P:cell differentiation"/>
    <property type="evidence" value="ECO:0007669"/>
    <property type="project" value="UniProtKB-KW"/>
</dbReference>
<evidence type="ECO:0000256" key="2">
    <source>
        <dbReference type="ARBA" id="ARBA00022473"/>
    </source>
</evidence>
<evidence type="ECO:0000256" key="1">
    <source>
        <dbReference type="ARBA" id="ARBA00004123"/>
    </source>
</evidence>
<evidence type="ECO:0000313" key="12">
    <source>
        <dbReference type="Proteomes" id="UP001055439"/>
    </source>
</evidence>